<protein>
    <submittedName>
        <fullName evidence="4">Putative Peptidase M23</fullName>
    </submittedName>
</protein>
<evidence type="ECO:0000256" key="1">
    <source>
        <dbReference type="ARBA" id="ARBA00022729"/>
    </source>
</evidence>
<feature type="compositionally biased region" description="Pro residues" evidence="2">
    <location>
        <begin position="270"/>
        <end position="318"/>
    </location>
</feature>
<keyword evidence="5" id="KW-1185">Reference proteome</keyword>
<dbReference type="GO" id="GO:0004222">
    <property type="term" value="F:metalloendopeptidase activity"/>
    <property type="evidence" value="ECO:0007669"/>
    <property type="project" value="TreeGrafter"/>
</dbReference>
<dbReference type="EMBL" id="CAIZ01000136">
    <property type="protein sequence ID" value="CCH70707.1"/>
    <property type="molecule type" value="Genomic_DNA"/>
</dbReference>
<evidence type="ECO:0000313" key="4">
    <source>
        <dbReference type="EMBL" id="CCH70707.1"/>
    </source>
</evidence>
<dbReference type="PANTHER" id="PTHR21666:SF289">
    <property type="entry name" value="L-ALA--D-GLU ENDOPEPTIDASE"/>
    <property type="match status" value="1"/>
</dbReference>
<dbReference type="InterPro" id="IPR050570">
    <property type="entry name" value="Cell_wall_metabolism_enzyme"/>
</dbReference>
<proteinExistence type="predicted"/>
<feature type="compositionally biased region" description="Low complexity" evidence="2">
    <location>
        <begin position="319"/>
        <end position="357"/>
    </location>
</feature>
<dbReference type="Pfam" id="PF01551">
    <property type="entry name" value="Peptidase_M23"/>
    <property type="match status" value="1"/>
</dbReference>
<gene>
    <name evidence="4" type="ORF">BN10_650004</name>
</gene>
<dbReference type="eggNOG" id="COG0739">
    <property type="taxonomic scope" value="Bacteria"/>
</dbReference>
<dbReference type="InterPro" id="IPR011055">
    <property type="entry name" value="Dup_hybrid_motif"/>
</dbReference>
<feature type="domain" description="M23ase beta-sheet core" evidence="3">
    <location>
        <begin position="148"/>
        <end position="246"/>
    </location>
</feature>
<dbReference type="RefSeq" id="WP_010850550.1">
    <property type="nucleotide sequence ID" value="NZ_HF570956.1"/>
</dbReference>
<name>N0E1H6_9MICO</name>
<dbReference type="STRING" id="1193181.BN10_650004"/>
<organism evidence="4 5">
    <name type="scientific">Phycicoccus elongatus Lp2</name>
    <dbReference type="NCBI Taxonomy" id="1193181"/>
    <lineage>
        <taxon>Bacteria</taxon>
        <taxon>Bacillati</taxon>
        <taxon>Actinomycetota</taxon>
        <taxon>Actinomycetes</taxon>
        <taxon>Micrococcales</taxon>
        <taxon>Intrasporangiaceae</taxon>
        <taxon>Phycicoccus</taxon>
    </lineage>
</organism>
<evidence type="ECO:0000313" key="5">
    <source>
        <dbReference type="Proteomes" id="UP000013167"/>
    </source>
</evidence>
<dbReference type="CDD" id="cd12797">
    <property type="entry name" value="M23_peptidase"/>
    <property type="match status" value="1"/>
</dbReference>
<keyword evidence="1" id="KW-0732">Signal</keyword>
<evidence type="ECO:0000256" key="2">
    <source>
        <dbReference type="SAM" id="MobiDB-lite"/>
    </source>
</evidence>
<reference evidence="4 5" key="1">
    <citation type="journal article" date="2013" name="ISME J.">
        <title>A metabolic model for members of the genus Tetrasphaera involved in enhanced biological phosphorus removal.</title>
        <authorList>
            <person name="Kristiansen R."/>
            <person name="Nguyen H.T.T."/>
            <person name="Saunders A.M."/>
            <person name="Nielsen J.L."/>
            <person name="Wimmer R."/>
            <person name="Le V.Q."/>
            <person name="McIlroy S.J."/>
            <person name="Petrovski S."/>
            <person name="Seviour R.J."/>
            <person name="Calteau A."/>
            <person name="Nielsen K.L."/>
            <person name="Nielsen P.H."/>
        </authorList>
    </citation>
    <scope>NUCLEOTIDE SEQUENCE [LARGE SCALE GENOMIC DNA]</scope>
    <source>
        <strain evidence="4 5">Lp2</strain>
    </source>
</reference>
<dbReference type="HOGENOM" id="CLU_775982_0_0_11"/>
<comment type="caution">
    <text evidence="4">The sequence shown here is derived from an EMBL/GenBank/DDBJ whole genome shotgun (WGS) entry which is preliminary data.</text>
</comment>
<dbReference type="AlphaFoldDB" id="N0E1H6"/>
<dbReference type="PANTHER" id="PTHR21666">
    <property type="entry name" value="PEPTIDASE-RELATED"/>
    <property type="match status" value="1"/>
</dbReference>
<sequence length="357" mass="35722">MGFFTRGGMKHAAKREARAWSGLPVRGLTALLLVAATTGVVVSAVGDAPAQTTPDATGSSQASRGSELAALVARSGARKSPASIIAESMAQVEKDALAAEHATDLAPDEAIVADAPPTAGHSMLFPLVAPVTSPFGYRLHPILGDWRLHTGVDFGAPCGTAVVATKDGKVSFTGPVSGYGLRIVIDNGTLDGKTLQTAFNHLSVIGVRPGQDVKAGDPIARVGNTGLSTGCHLHFEVMVGGAYTDPMPFLNGLPSTAVMTVPTIMTASPSPSPSPSLSPSLSPSPSPSLTPSPTPTPTPSPSTTPTPTPSPSKTPTPTPTATATATTSPTPSTSARTSSSPSASGTGSPSPIGTATP</sequence>
<accession>N0E1H6</accession>
<evidence type="ECO:0000259" key="3">
    <source>
        <dbReference type="Pfam" id="PF01551"/>
    </source>
</evidence>
<dbReference type="Gene3D" id="2.70.70.10">
    <property type="entry name" value="Glucose Permease (Domain IIA)"/>
    <property type="match status" value="1"/>
</dbReference>
<feature type="region of interest" description="Disordered" evidence="2">
    <location>
        <begin position="266"/>
        <end position="357"/>
    </location>
</feature>
<dbReference type="Proteomes" id="UP000013167">
    <property type="component" value="Unassembled WGS sequence"/>
</dbReference>
<dbReference type="InterPro" id="IPR016047">
    <property type="entry name" value="M23ase_b-sheet_dom"/>
</dbReference>
<dbReference type="SUPFAM" id="SSF51261">
    <property type="entry name" value="Duplicated hybrid motif"/>
    <property type="match status" value="1"/>
</dbReference>